<gene>
    <name evidence="1" type="ORF">V6X51_02200</name>
</gene>
<reference evidence="1 2" key="1">
    <citation type="submission" date="2024-02" db="EMBL/GenBank/DDBJ databases">
        <title>New especies of Spiribacter isolated from saline water.</title>
        <authorList>
            <person name="Leon M.J."/>
            <person name="De La Haba R."/>
            <person name="Sanchez-Porro C."/>
            <person name="Ventosa A."/>
        </authorList>
    </citation>
    <scope>NUCLEOTIDE SEQUENCE [LARGE SCALE GENOMIC DNA]</scope>
    <source>
        <strain evidence="2">ag22IC6-196</strain>
    </source>
</reference>
<organism evidence="1 2">
    <name type="scientific">Spiribacter roseus</name>
    <dbReference type="NCBI Taxonomy" id="1855875"/>
    <lineage>
        <taxon>Bacteria</taxon>
        <taxon>Pseudomonadati</taxon>
        <taxon>Pseudomonadota</taxon>
        <taxon>Gammaproteobacteria</taxon>
        <taxon>Chromatiales</taxon>
        <taxon>Ectothiorhodospiraceae</taxon>
        <taxon>Spiribacter</taxon>
    </lineage>
</organism>
<dbReference type="InterPro" id="IPR029063">
    <property type="entry name" value="SAM-dependent_MTases_sf"/>
</dbReference>
<accession>A0ABV3RVN4</accession>
<dbReference type="GO" id="GO:0032259">
    <property type="term" value="P:methylation"/>
    <property type="evidence" value="ECO:0007669"/>
    <property type="project" value="UniProtKB-KW"/>
</dbReference>
<keyword evidence="2" id="KW-1185">Reference proteome</keyword>
<evidence type="ECO:0000313" key="2">
    <source>
        <dbReference type="Proteomes" id="UP001556636"/>
    </source>
</evidence>
<comment type="caution">
    <text evidence="1">The sequence shown here is derived from an EMBL/GenBank/DDBJ whole genome shotgun (WGS) entry which is preliminary data.</text>
</comment>
<dbReference type="EMBL" id="JBAKFG010000001">
    <property type="protein sequence ID" value="MEX0372246.1"/>
    <property type="molecule type" value="Genomic_DNA"/>
</dbReference>
<dbReference type="GO" id="GO:0008168">
    <property type="term" value="F:methyltransferase activity"/>
    <property type="evidence" value="ECO:0007669"/>
    <property type="project" value="UniProtKB-KW"/>
</dbReference>
<keyword evidence="1" id="KW-0489">Methyltransferase</keyword>
<dbReference type="RefSeq" id="WP_367951015.1">
    <property type="nucleotide sequence ID" value="NZ_JBAKFG010000001.1"/>
</dbReference>
<name>A0ABV3RVN4_9GAMM</name>
<proteinExistence type="predicted"/>
<keyword evidence="1" id="KW-0808">Transferase</keyword>
<evidence type="ECO:0000313" key="1">
    <source>
        <dbReference type="EMBL" id="MEX0372246.1"/>
    </source>
</evidence>
<dbReference type="SUPFAM" id="SSF53335">
    <property type="entry name" value="S-adenosyl-L-methionine-dependent methyltransferases"/>
    <property type="match status" value="1"/>
</dbReference>
<dbReference type="EC" id="2.1.-.-" evidence="1"/>
<dbReference type="Gene3D" id="3.40.50.150">
    <property type="entry name" value="Vaccinia Virus protein VP39"/>
    <property type="match status" value="1"/>
</dbReference>
<dbReference type="Proteomes" id="UP001556636">
    <property type="component" value="Unassembled WGS sequence"/>
</dbReference>
<sequence length="273" mass="29867">MPEQFAARWLTLREPADHAARDDTLLTPLIDVLPRDRTIRITDLGAGAGSNLRYLGPRLPQAQAWTLIDHDRGLLDQAVALAHPAGDDRHVARVQARAHPADLGTFPDCLDTTPDLLTASALLDLVPDAWLRRVVDTCCRRGLPALFALNVDGRLAFSPTLEADQQVEAAVLAHQRGAKDMGPALGPDAPAVAAQLFRERGASVDCRASDWHLTPEQAALQRPLIEGWHAAARAQQPDAAAVIDRWRDERLRALQHSFITVGHQDLLVIPCRD</sequence>
<protein>
    <submittedName>
        <fullName evidence="1">Class I SAM-dependent methyltransferase</fullName>
        <ecNumber evidence="1">2.1.-.-</ecNumber>
    </submittedName>
</protein>